<dbReference type="NCBIfam" id="NF033590">
    <property type="entry name" value="transpos_IS4_3"/>
    <property type="match status" value="1"/>
</dbReference>
<name>A0ABV1FUA4_9BACT</name>
<reference evidence="1 2" key="1">
    <citation type="submission" date="2024-04" db="EMBL/GenBank/DDBJ databases">
        <title>Human intestinal bacterial collection.</title>
        <authorList>
            <person name="Pauvert C."/>
            <person name="Hitch T.C.A."/>
            <person name="Clavel T."/>
        </authorList>
    </citation>
    <scope>NUCLEOTIDE SEQUENCE [LARGE SCALE GENOMIC DNA]</scope>
    <source>
        <strain evidence="1 2">CLA-AA-H145</strain>
    </source>
</reference>
<evidence type="ECO:0000313" key="1">
    <source>
        <dbReference type="EMBL" id="MEQ2487924.1"/>
    </source>
</evidence>
<evidence type="ECO:0000313" key="2">
    <source>
        <dbReference type="Proteomes" id="UP001487296"/>
    </source>
</evidence>
<dbReference type="InterPro" id="IPR054836">
    <property type="entry name" value="Tn5_transposase"/>
</dbReference>
<sequence length="242" mass="27856">NYNGHNLRMHKKGKTPGCVSNGETGCFLHPTLAVDPETFTPYGFTHIHLWNREEGNPGCRERKYKKLPAELKESYRWSESIDKTADLIGEDVLITMLSDRESDVYEVLKRGKNNVKLIVRSNQDRRIKGSECRLHEFMLSVSPSGQYEFHLPASHGRKARTAKMEVRFAEVCLERPAGSPKSADANIVYNCIKVSEAQGTVPEREDPIEWVLLTNHEVSNVEQALQCVSWYRCRWFIEELFR</sequence>
<protein>
    <submittedName>
        <fullName evidence="1">IS4 family transposase</fullName>
    </submittedName>
</protein>
<organism evidence="1 2">
    <name type="scientific">Hallella faecis</name>
    <dbReference type="NCBI Taxonomy" id="2841596"/>
    <lineage>
        <taxon>Bacteria</taxon>
        <taxon>Pseudomonadati</taxon>
        <taxon>Bacteroidota</taxon>
        <taxon>Bacteroidia</taxon>
        <taxon>Bacteroidales</taxon>
        <taxon>Prevotellaceae</taxon>
        <taxon>Hallella</taxon>
    </lineage>
</organism>
<gene>
    <name evidence="1" type="ORF">AAAT34_12875</name>
</gene>
<dbReference type="InterPro" id="IPR012337">
    <property type="entry name" value="RNaseH-like_sf"/>
</dbReference>
<dbReference type="InterPro" id="IPR047768">
    <property type="entry name" value="Tn5p-like"/>
</dbReference>
<dbReference type="Proteomes" id="UP001487296">
    <property type="component" value="Unassembled WGS sequence"/>
</dbReference>
<comment type="caution">
    <text evidence="1">The sequence shown here is derived from an EMBL/GenBank/DDBJ whole genome shotgun (WGS) entry which is preliminary data.</text>
</comment>
<dbReference type="PANTHER" id="PTHR37319:SF1">
    <property type="entry name" value="TRANSPOSASE TN5 DIMERISATION DOMAIN-CONTAINING PROTEIN"/>
    <property type="match status" value="1"/>
</dbReference>
<accession>A0ABV1FUA4</accession>
<dbReference type="RefSeq" id="WP_215761034.1">
    <property type="nucleotide sequence ID" value="NZ_JAHKBE010000147.1"/>
</dbReference>
<feature type="non-terminal residue" evidence="1">
    <location>
        <position position="1"/>
    </location>
</feature>
<dbReference type="EMBL" id="JBBNFP010000143">
    <property type="protein sequence ID" value="MEQ2487924.1"/>
    <property type="molecule type" value="Genomic_DNA"/>
</dbReference>
<dbReference type="PANTHER" id="PTHR37319">
    <property type="entry name" value="TRANSPOSASE"/>
    <property type="match status" value="1"/>
</dbReference>
<dbReference type="SUPFAM" id="SSF53098">
    <property type="entry name" value="Ribonuclease H-like"/>
    <property type="match status" value="1"/>
</dbReference>
<feature type="non-terminal residue" evidence="1">
    <location>
        <position position="242"/>
    </location>
</feature>
<keyword evidence="2" id="KW-1185">Reference proteome</keyword>
<proteinExistence type="predicted"/>
<dbReference type="Gene3D" id="3.90.350.10">
    <property type="entry name" value="Transposase Inhibitor Protein From Tn5, Chain A, domain 1"/>
    <property type="match status" value="1"/>
</dbReference>